<dbReference type="Proteomes" id="UP001580430">
    <property type="component" value="Unassembled WGS sequence"/>
</dbReference>
<evidence type="ECO:0000313" key="1">
    <source>
        <dbReference type="EMBL" id="MFB5762400.1"/>
    </source>
</evidence>
<sequence length="53" mass="5784">MDKYIPMRSIPIAILPRGLQYSMKDHTQTSICSCVQTKSSGPSIPKRGVFGGT</sequence>
<proteinExistence type="predicted"/>
<accession>A0ABV5C780</accession>
<name>A0ABV5C780_9BACL</name>
<keyword evidence="2" id="KW-1185">Reference proteome</keyword>
<dbReference type="EMBL" id="JBHIRY010000020">
    <property type="protein sequence ID" value="MFB5762400.1"/>
    <property type="molecule type" value="Genomic_DNA"/>
</dbReference>
<dbReference type="RefSeq" id="WP_375521503.1">
    <property type="nucleotide sequence ID" value="NZ_JBHIRY010000020.1"/>
</dbReference>
<reference evidence="1 2" key="1">
    <citation type="submission" date="2024-09" db="EMBL/GenBank/DDBJ databases">
        <title>Paenibacillus zeirhizospherea sp. nov., isolated from surface of the maize (Zea mays) roots in a horticulture field, Hungary.</title>
        <authorList>
            <person name="Marton D."/>
            <person name="Farkas M."/>
            <person name="Bedics A."/>
            <person name="Toth E."/>
            <person name="Tancsics A."/>
            <person name="Boka K."/>
            <person name="Marati G."/>
            <person name="Kriszt B."/>
            <person name="Cserhati M."/>
        </authorList>
    </citation>
    <scope>NUCLEOTIDE SEQUENCE [LARGE SCALE GENOMIC DNA]</scope>
    <source>
        <strain evidence="1 2">JCM 18446</strain>
    </source>
</reference>
<protein>
    <submittedName>
        <fullName evidence="1">Uncharacterized protein</fullName>
    </submittedName>
</protein>
<comment type="caution">
    <text evidence="1">The sequence shown here is derived from an EMBL/GenBank/DDBJ whole genome shotgun (WGS) entry which is preliminary data.</text>
</comment>
<organism evidence="1 2">
    <name type="scientific">Paenibacillus medicaginis</name>
    <dbReference type="NCBI Taxonomy" id="1470560"/>
    <lineage>
        <taxon>Bacteria</taxon>
        <taxon>Bacillati</taxon>
        <taxon>Bacillota</taxon>
        <taxon>Bacilli</taxon>
        <taxon>Bacillales</taxon>
        <taxon>Paenibacillaceae</taxon>
        <taxon>Paenibacillus</taxon>
    </lineage>
</organism>
<evidence type="ECO:0000313" key="2">
    <source>
        <dbReference type="Proteomes" id="UP001580430"/>
    </source>
</evidence>
<gene>
    <name evidence="1" type="ORF">ACE5LO_18615</name>
</gene>